<keyword evidence="4" id="KW-0336">GPI-anchor</keyword>
<keyword evidence="5 10" id="KW-0732">Signal</keyword>
<accession>M4T2D6</accession>
<reference evidence="13" key="1">
    <citation type="submission" date="2013-02" db="EMBL/GenBank/DDBJ databases">
        <authorList>
            <person name="Cross G.A.M."/>
            <person name="Kim H.-S."/>
            <person name="Wickstead B."/>
        </authorList>
    </citation>
    <scope>NUCLEOTIDE SEQUENCE</scope>
    <source>
        <strain evidence="13">Lister 427</strain>
    </source>
</reference>
<evidence type="ECO:0000256" key="7">
    <source>
        <dbReference type="ARBA" id="ARBA00023180"/>
    </source>
</evidence>
<evidence type="ECO:0000256" key="2">
    <source>
        <dbReference type="ARBA" id="ARBA00004609"/>
    </source>
</evidence>
<keyword evidence="7" id="KW-0325">Glycoprotein</keyword>
<keyword evidence="8" id="KW-0449">Lipoprotein</keyword>
<comment type="function">
    <text evidence="1">VSG forms a coat on the surface of the parasite. The trypanosome evades the immune response of the host by expressing a series of antigenically distinct VSGs from an estimated 1000 VSG genes.</text>
</comment>
<dbReference type="VEuPathDB" id="TriTrypDB:Tb11.v5.1032"/>
<feature type="signal peptide" evidence="10">
    <location>
        <begin position="1"/>
        <end position="31"/>
    </location>
</feature>
<evidence type="ECO:0000256" key="8">
    <source>
        <dbReference type="ARBA" id="ARBA00023288"/>
    </source>
</evidence>
<proteinExistence type="predicted"/>
<dbReference type="EMBL" id="KC613821">
    <property type="protein sequence ID" value="AGH61252.1"/>
    <property type="molecule type" value="Genomic_DNA"/>
</dbReference>
<evidence type="ECO:0000256" key="3">
    <source>
        <dbReference type="ARBA" id="ARBA00022475"/>
    </source>
</evidence>
<dbReference type="InterPro" id="IPR025932">
    <property type="entry name" value="Trypano_VSG_B_N_dom"/>
</dbReference>
<evidence type="ECO:0000259" key="11">
    <source>
        <dbReference type="Pfam" id="PF10659"/>
    </source>
</evidence>
<dbReference type="VEuPathDB" id="TriTrypDB:Tb1125.11.19130"/>
<evidence type="ECO:0000256" key="5">
    <source>
        <dbReference type="ARBA" id="ARBA00022729"/>
    </source>
</evidence>
<evidence type="ECO:0000259" key="12">
    <source>
        <dbReference type="Pfam" id="PF13206"/>
    </source>
</evidence>
<feature type="chain" id="PRO_5004058317" evidence="10">
    <location>
        <begin position="32"/>
        <end position="533"/>
    </location>
</feature>
<name>M4T2D6_9TRYP</name>
<dbReference type="GO" id="GO:0005886">
    <property type="term" value="C:plasma membrane"/>
    <property type="evidence" value="ECO:0007669"/>
    <property type="project" value="UniProtKB-SubCell"/>
</dbReference>
<evidence type="ECO:0000313" key="13">
    <source>
        <dbReference type="EMBL" id="AGH61252.1"/>
    </source>
</evidence>
<feature type="domain" description="Trypanosome variant surface glycoprotein B-type N-terminal" evidence="12">
    <location>
        <begin position="22"/>
        <end position="372"/>
    </location>
</feature>
<dbReference type="InterPro" id="IPR019609">
    <property type="entry name" value="Variant_surf_glycoprt_trypan_C"/>
</dbReference>
<protein>
    <submittedName>
        <fullName evidence="13">Variant surface glycoprotein 798</fullName>
    </submittedName>
</protein>
<comment type="subcellular location">
    <subcellularLocation>
        <location evidence="2">Cell membrane</location>
        <topology evidence="2">Lipid-anchor</topology>
        <topology evidence="2">GPI-anchor</topology>
    </subcellularLocation>
</comment>
<reference evidence="13" key="2">
    <citation type="journal article" date="2014" name="Mol. Biochem. Parasitol.">
        <title>Capturing the variant surface glycoprotein repertoire (the VSGnome) of Trypanosoma brucei Lister 427.</title>
        <authorList>
            <person name="Cross G.A."/>
            <person name="Kim H.S."/>
            <person name="Wickstead B."/>
        </authorList>
    </citation>
    <scope>NUCLEOTIDE SEQUENCE</scope>
    <source>
        <strain evidence="13">Lister 427</strain>
    </source>
</reference>
<organism evidence="13">
    <name type="scientific">Trypanosoma brucei</name>
    <dbReference type="NCBI Taxonomy" id="5691"/>
    <lineage>
        <taxon>Eukaryota</taxon>
        <taxon>Discoba</taxon>
        <taxon>Euglenozoa</taxon>
        <taxon>Kinetoplastea</taxon>
        <taxon>Metakinetoplastina</taxon>
        <taxon>Trypanosomatida</taxon>
        <taxon>Trypanosomatidae</taxon>
        <taxon>Trypanosoma</taxon>
    </lineage>
</organism>
<dbReference type="Pfam" id="PF10659">
    <property type="entry name" value="Trypan_glycop_C"/>
    <property type="match status" value="1"/>
</dbReference>
<evidence type="ECO:0000256" key="4">
    <source>
        <dbReference type="ARBA" id="ARBA00022622"/>
    </source>
</evidence>
<evidence type="ECO:0000256" key="6">
    <source>
        <dbReference type="ARBA" id="ARBA00023136"/>
    </source>
</evidence>
<dbReference type="AlphaFoldDB" id="M4T2D6"/>
<dbReference type="VEuPathDB" id="TriTrypDB:Tb427_000586700"/>
<evidence type="ECO:0000256" key="10">
    <source>
        <dbReference type="SAM" id="SignalP"/>
    </source>
</evidence>
<evidence type="ECO:0000256" key="9">
    <source>
        <dbReference type="SAM" id="Coils"/>
    </source>
</evidence>
<keyword evidence="9" id="KW-0175">Coiled coil</keyword>
<dbReference type="Pfam" id="PF13206">
    <property type="entry name" value="VSG_B"/>
    <property type="match status" value="1"/>
</dbReference>
<keyword evidence="3" id="KW-1003">Cell membrane</keyword>
<dbReference type="Gene3D" id="4.10.110.20">
    <property type="entry name" value="Variant surface glycoprotein MITAT 1.2, VSG 221, C-terminal domain"/>
    <property type="match status" value="1"/>
</dbReference>
<sequence length="533" mass="57040">MTPTPKAADALQRILILYIALLLFEGNLVAGDADDNAGQHHVMCLLSGMANSPITAAAVTDSGASAKELISAFNITTSSIDWQNMFDTSLDRDKGTELPDSLKDKPYAANWQTSWASWWKGAKHAKNTNIGQAAHELYKPIKSDVQKANAIKQLRQLALQAEALNTAYTAAKQQAGETLKQLAETKLMAALYGGDGTKATAGTPQTRTAFTTWATACTPTQNGKSLIGDFFCLCTPNDGTTKECANGYTPTQWNGNIVNPSSTWNSLKTSCPAAKFEQVTAHDIRMGISAFLKALTAKTQGGATKTYLGTSSDGSCDGTSSKLCVDYTDYFSKTKSKTYKDIPWLKALDEAAAAIDGMHKQQEKANSIGAQLAILLKQANLVYSAALNGELANEIAVTWQPERSETPRPDVSCAKHDSNKTCVSPCKWESKGDKGICKLGESKVETPADAAGTGGEGATEAAATTGCAAHGTDKTKCDGDKSCKWENNACKDSSILVNKIFTLTHSTFMGFPVFQHIRILLNFIKISFFEGVC</sequence>
<feature type="domain" description="Trypanosome variant surface glycoprotein C-terminal" evidence="11">
    <location>
        <begin position="413"/>
        <end position="511"/>
    </location>
</feature>
<keyword evidence="6" id="KW-0472">Membrane</keyword>
<dbReference type="GO" id="GO:0098552">
    <property type="term" value="C:side of membrane"/>
    <property type="evidence" value="ECO:0007669"/>
    <property type="project" value="UniProtKB-KW"/>
</dbReference>
<evidence type="ECO:0000256" key="1">
    <source>
        <dbReference type="ARBA" id="ARBA00002523"/>
    </source>
</evidence>
<feature type="coiled-coil region" evidence="9">
    <location>
        <begin position="147"/>
        <end position="174"/>
    </location>
</feature>